<dbReference type="AlphaFoldDB" id="A0A1Y2DAQ6"/>
<keyword evidence="3 6" id="KW-1133">Transmembrane helix</keyword>
<dbReference type="Proteomes" id="UP000193689">
    <property type="component" value="Unassembled WGS sequence"/>
</dbReference>
<protein>
    <recommendedName>
        <fullName evidence="7">Rhodopsin domain-containing protein</fullName>
    </recommendedName>
</protein>
<evidence type="ECO:0000259" key="7">
    <source>
        <dbReference type="Pfam" id="PF20684"/>
    </source>
</evidence>
<dbReference type="EMBL" id="MCFJ01000023">
    <property type="protein sequence ID" value="ORY56339.1"/>
    <property type="molecule type" value="Genomic_DNA"/>
</dbReference>
<feature type="transmembrane region" description="Helical" evidence="6">
    <location>
        <begin position="213"/>
        <end position="233"/>
    </location>
</feature>
<feature type="transmembrane region" description="Helical" evidence="6">
    <location>
        <begin position="132"/>
        <end position="153"/>
    </location>
</feature>
<dbReference type="InterPro" id="IPR049326">
    <property type="entry name" value="Rhodopsin_dom_fungi"/>
</dbReference>
<keyword evidence="9" id="KW-1185">Reference proteome</keyword>
<proteinExistence type="inferred from homology"/>
<comment type="similarity">
    <text evidence="5">Belongs to the SAT4 family.</text>
</comment>
<evidence type="ECO:0000256" key="5">
    <source>
        <dbReference type="ARBA" id="ARBA00038359"/>
    </source>
</evidence>
<evidence type="ECO:0000313" key="8">
    <source>
        <dbReference type="EMBL" id="ORY56339.1"/>
    </source>
</evidence>
<dbReference type="InterPro" id="IPR052337">
    <property type="entry name" value="SAT4-like"/>
</dbReference>
<dbReference type="GeneID" id="63777652"/>
<feature type="domain" description="Rhodopsin" evidence="7">
    <location>
        <begin position="37"/>
        <end position="227"/>
    </location>
</feature>
<dbReference type="GO" id="GO:0016020">
    <property type="term" value="C:membrane"/>
    <property type="evidence" value="ECO:0007669"/>
    <property type="project" value="UniProtKB-SubCell"/>
</dbReference>
<comment type="caution">
    <text evidence="8">The sequence shown here is derived from an EMBL/GenBank/DDBJ whole genome shotgun (WGS) entry which is preliminary data.</text>
</comment>
<reference evidence="8 9" key="1">
    <citation type="submission" date="2016-07" db="EMBL/GenBank/DDBJ databases">
        <title>Pervasive Adenine N6-methylation of Active Genes in Fungi.</title>
        <authorList>
            <consortium name="DOE Joint Genome Institute"/>
            <person name="Mondo S.J."/>
            <person name="Dannebaum R.O."/>
            <person name="Kuo R.C."/>
            <person name="Labutti K."/>
            <person name="Haridas S."/>
            <person name="Kuo A."/>
            <person name="Salamov A."/>
            <person name="Ahrendt S.R."/>
            <person name="Lipzen A."/>
            <person name="Sullivan W."/>
            <person name="Andreopoulos W.B."/>
            <person name="Clum A."/>
            <person name="Lindquist E."/>
            <person name="Daum C."/>
            <person name="Ramamoorthy G.K."/>
            <person name="Gryganskyi A."/>
            <person name="Culley D."/>
            <person name="Magnuson J.K."/>
            <person name="James T.Y."/>
            <person name="O'Malley M.A."/>
            <person name="Stajich J.E."/>
            <person name="Spatafora J.W."/>
            <person name="Visel A."/>
            <person name="Grigoriev I.V."/>
        </authorList>
    </citation>
    <scope>NUCLEOTIDE SEQUENCE [LARGE SCALE GENOMIC DNA]</scope>
    <source>
        <strain evidence="8 9">CBS 129021</strain>
    </source>
</reference>
<evidence type="ECO:0000256" key="1">
    <source>
        <dbReference type="ARBA" id="ARBA00004141"/>
    </source>
</evidence>
<dbReference type="InParanoid" id="A0A1Y2DAQ6"/>
<dbReference type="OrthoDB" id="5417887at2759"/>
<sequence>MNMTLQLVEPADCANRGPLINTIGWTITILSFAFLALRVYCKFSRKNGLWWDDHFLIASWLCTLTHVSIISSIIALGFGKHELHIDPRNRSTISFNGFVAGALAILASAWSKTSFALTLLRISGRDGWLRWLLWGIIVSMNVAMISNAISLFFSCQPAAKAWDRSLPGKCWDPQVSVVWGIAAGGYSGAMDFVLALLPWTIIMHLQMKPKEKIGVAVAMSMGILYVTALSHAMHPAWLTVR</sequence>
<evidence type="ECO:0000256" key="6">
    <source>
        <dbReference type="SAM" id="Phobius"/>
    </source>
</evidence>
<feature type="transmembrane region" description="Helical" evidence="6">
    <location>
        <begin position="98"/>
        <end position="120"/>
    </location>
</feature>
<evidence type="ECO:0000313" key="9">
    <source>
        <dbReference type="Proteomes" id="UP000193689"/>
    </source>
</evidence>
<dbReference type="RefSeq" id="XP_040710056.1">
    <property type="nucleotide sequence ID" value="XM_040861440.1"/>
</dbReference>
<feature type="transmembrane region" description="Helical" evidence="6">
    <location>
        <begin position="177"/>
        <end position="201"/>
    </location>
</feature>
<feature type="transmembrane region" description="Helical" evidence="6">
    <location>
        <begin position="55"/>
        <end position="78"/>
    </location>
</feature>
<organism evidence="8 9">
    <name type="scientific">Pseudomassariella vexata</name>
    <dbReference type="NCBI Taxonomy" id="1141098"/>
    <lineage>
        <taxon>Eukaryota</taxon>
        <taxon>Fungi</taxon>
        <taxon>Dikarya</taxon>
        <taxon>Ascomycota</taxon>
        <taxon>Pezizomycotina</taxon>
        <taxon>Sordariomycetes</taxon>
        <taxon>Xylariomycetidae</taxon>
        <taxon>Amphisphaeriales</taxon>
        <taxon>Pseudomassariaceae</taxon>
        <taxon>Pseudomassariella</taxon>
    </lineage>
</organism>
<dbReference type="Pfam" id="PF20684">
    <property type="entry name" value="Fung_rhodopsin"/>
    <property type="match status" value="1"/>
</dbReference>
<keyword evidence="4 6" id="KW-0472">Membrane</keyword>
<feature type="transmembrane region" description="Helical" evidence="6">
    <location>
        <begin position="20"/>
        <end position="43"/>
    </location>
</feature>
<dbReference type="STRING" id="1141098.A0A1Y2DAQ6"/>
<comment type="subcellular location">
    <subcellularLocation>
        <location evidence="1">Membrane</location>
        <topology evidence="1">Multi-pass membrane protein</topology>
    </subcellularLocation>
</comment>
<evidence type="ECO:0000256" key="2">
    <source>
        <dbReference type="ARBA" id="ARBA00022692"/>
    </source>
</evidence>
<evidence type="ECO:0000256" key="3">
    <source>
        <dbReference type="ARBA" id="ARBA00022989"/>
    </source>
</evidence>
<evidence type="ECO:0000256" key="4">
    <source>
        <dbReference type="ARBA" id="ARBA00023136"/>
    </source>
</evidence>
<dbReference type="PANTHER" id="PTHR33048:SF42">
    <property type="entry name" value="INTEGRAL MEMBRANE PROTEIN"/>
    <property type="match status" value="1"/>
</dbReference>
<accession>A0A1Y2DAQ6</accession>
<dbReference type="PANTHER" id="PTHR33048">
    <property type="entry name" value="PTH11-LIKE INTEGRAL MEMBRANE PROTEIN (AFU_ORTHOLOGUE AFUA_5G11245)"/>
    <property type="match status" value="1"/>
</dbReference>
<gene>
    <name evidence="8" type="ORF">BCR38DRAFT_451083</name>
</gene>
<name>A0A1Y2DAQ6_9PEZI</name>
<keyword evidence="2 6" id="KW-0812">Transmembrane</keyword>